<keyword evidence="2" id="KW-0418">Kinase</keyword>
<dbReference type="Proteomes" id="UP000219439">
    <property type="component" value="Unassembled WGS sequence"/>
</dbReference>
<dbReference type="Pfam" id="PF00069">
    <property type="entry name" value="Pkinase"/>
    <property type="match status" value="1"/>
</dbReference>
<dbReference type="InterPro" id="IPR000719">
    <property type="entry name" value="Prot_kinase_dom"/>
</dbReference>
<gene>
    <name evidence="2" type="ORF">SAMN06265368_3201</name>
</gene>
<dbReference type="InterPro" id="IPR011009">
    <property type="entry name" value="Kinase-like_dom_sf"/>
</dbReference>
<name>A0A285PED9_9HYPH</name>
<protein>
    <submittedName>
        <fullName evidence="2">Protein kinase domain-containing protein</fullName>
    </submittedName>
</protein>
<dbReference type="RefSeq" id="WP_170956133.1">
    <property type="nucleotide sequence ID" value="NZ_OBEL01000003.1"/>
</dbReference>
<dbReference type="EMBL" id="OBEL01000003">
    <property type="protein sequence ID" value="SNZ20102.1"/>
    <property type="molecule type" value="Genomic_DNA"/>
</dbReference>
<reference evidence="2 3" key="1">
    <citation type="submission" date="2017-09" db="EMBL/GenBank/DDBJ databases">
        <authorList>
            <person name="Ehlers B."/>
            <person name="Leendertz F.H."/>
        </authorList>
    </citation>
    <scope>NUCLEOTIDE SEQUENCE [LARGE SCALE GENOMIC DNA]</scope>
    <source>
        <strain evidence="2 3">DSM 18289</strain>
    </source>
</reference>
<proteinExistence type="predicted"/>
<dbReference type="SMART" id="SM00220">
    <property type="entry name" value="S_TKc"/>
    <property type="match status" value="1"/>
</dbReference>
<keyword evidence="3" id="KW-1185">Reference proteome</keyword>
<evidence type="ECO:0000259" key="1">
    <source>
        <dbReference type="PROSITE" id="PS50011"/>
    </source>
</evidence>
<accession>A0A285PED9</accession>
<dbReference type="GO" id="GO:0005524">
    <property type="term" value="F:ATP binding"/>
    <property type="evidence" value="ECO:0007669"/>
    <property type="project" value="InterPro"/>
</dbReference>
<evidence type="ECO:0000313" key="3">
    <source>
        <dbReference type="Proteomes" id="UP000219439"/>
    </source>
</evidence>
<evidence type="ECO:0000313" key="2">
    <source>
        <dbReference type="EMBL" id="SNZ20102.1"/>
    </source>
</evidence>
<dbReference type="Gene3D" id="1.10.510.10">
    <property type="entry name" value="Transferase(Phosphotransferase) domain 1"/>
    <property type="match status" value="1"/>
</dbReference>
<sequence>MNDIITIGGIRICIDRSNPLPGGQGQAFLGHLEDDPTIGVVAKKLNDRPDNLARADYLVNRHLCEMSPAFAGPFAAEELSDGHVWHVAPFVRGVELEKDQPRSLVENLEICLETVSLFAILAHHGLAHGDIAFSNILIDQDGTVSVIDFDGYVADDPTSLPSPVIGQRPMLAPELRLEQQGQPNVESDRFALAVFLSMLVTGRYPTDGFPDVPAEIDLLLTDGTWPERKRLPAPDELPIEALGPEIQALFDRAFSLDPKVRPEPEEWRLVLTKALDNCWIHDCGNPFVAGPNTTHCPWCGSTVEIKSNAHSLKVILPASGHRYRAELKEGETITLGRSTIPDLPQVVSRRHLEITPFRDKLLLRHVGNHDTLIEVSDQWYRLEQHWAKIDNLGTQRGRLKLADIEVHLVVE</sequence>
<dbReference type="SUPFAM" id="SSF56112">
    <property type="entry name" value="Protein kinase-like (PK-like)"/>
    <property type="match status" value="1"/>
</dbReference>
<dbReference type="GO" id="GO:0004672">
    <property type="term" value="F:protein kinase activity"/>
    <property type="evidence" value="ECO:0007669"/>
    <property type="project" value="InterPro"/>
</dbReference>
<dbReference type="PROSITE" id="PS50011">
    <property type="entry name" value="PROTEIN_KINASE_DOM"/>
    <property type="match status" value="1"/>
</dbReference>
<organism evidence="2 3">
    <name type="scientific">Cohaesibacter gelatinilyticus</name>
    <dbReference type="NCBI Taxonomy" id="372072"/>
    <lineage>
        <taxon>Bacteria</taxon>
        <taxon>Pseudomonadati</taxon>
        <taxon>Pseudomonadota</taxon>
        <taxon>Alphaproteobacteria</taxon>
        <taxon>Hyphomicrobiales</taxon>
        <taxon>Cohaesibacteraceae</taxon>
    </lineage>
</organism>
<dbReference type="AlphaFoldDB" id="A0A285PED9"/>
<feature type="domain" description="Protein kinase" evidence="1">
    <location>
        <begin position="1"/>
        <end position="288"/>
    </location>
</feature>
<keyword evidence="2" id="KW-0808">Transferase</keyword>